<proteinExistence type="predicted"/>
<dbReference type="Gramene" id="TVU05317">
    <property type="protein sequence ID" value="TVU05317"/>
    <property type="gene ID" value="EJB05_48475"/>
</dbReference>
<feature type="region of interest" description="Disordered" evidence="1">
    <location>
        <begin position="63"/>
        <end position="93"/>
    </location>
</feature>
<sequence length="93" mass="10289">MSSRIDLFSPRNTGLMAELESESRKLRQALLSEVLTEQRRVGAVGDFDEEVRAPGESSWRMRQWTSGTFPSCGGGGTRRRPASMDRTVVAALT</sequence>
<comment type="caution">
    <text evidence="2">The sequence shown here is derived from an EMBL/GenBank/DDBJ whole genome shotgun (WGS) entry which is preliminary data.</text>
</comment>
<evidence type="ECO:0000313" key="2">
    <source>
        <dbReference type="EMBL" id="TVU05317.1"/>
    </source>
</evidence>
<dbReference type="EMBL" id="RWGY01000051">
    <property type="protein sequence ID" value="TVU05317.1"/>
    <property type="molecule type" value="Genomic_DNA"/>
</dbReference>
<evidence type="ECO:0000256" key="1">
    <source>
        <dbReference type="SAM" id="MobiDB-lite"/>
    </source>
</evidence>
<reference evidence="2 3" key="1">
    <citation type="journal article" date="2019" name="Sci. Rep.">
        <title>A high-quality genome of Eragrostis curvula grass provides insights into Poaceae evolution and supports new strategies to enhance forage quality.</title>
        <authorList>
            <person name="Carballo J."/>
            <person name="Santos B.A.C.M."/>
            <person name="Zappacosta D."/>
            <person name="Garbus I."/>
            <person name="Selva J.P."/>
            <person name="Gallo C.A."/>
            <person name="Diaz A."/>
            <person name="Albertini E."/>
            <person name="Caccamo M."/>
            <person name="Echenique V."/>
        </authorList>
    </citation>
    <scope>NUCLEOTIDE SEQUENCE [LARGE SCALE GENOMIC DNA]</scope>
    <source>
        <strain evidence="3">cv. Victoria</strain>
        <tissue evidence="2">Leaf</tissue>
    </source>
</reference>
<accession>A0A5J9T2A5</accession>
<protein>
    <submittedName>
        <fullName evidence="2">Uncharacterized protein</fullName>
    </submittedName>
</protein>
<evidence type="ECO:0000313" key="3">
    <source>
        <dbReference type="Proteomes" id="UP000324897"/>
    </source>
</evidence>
<dbReference type="AlphaFoldDB" id="A0A5J9T2A5"/>
<gene>
    <name evidence="2" type="ORF">EJB05_48475</name>
</gene>
<feature type="non-terminal residue" evidence="2">
    <location>
        <position position="1"/>
    </location>
</feature>
<keyword evidence="3" id="KW-1185">Reference proteome</keyword>
<organism evidence="2 3">
    <name type="scientific">Eragrostis curvula</name>
    <name type="common">weeping love grass</name>
    <dbReference type="NCBI Taxonomy" id="38414"/>
    <lineage>
        <taxon>Eukaryota</taxon>
        <taxon>Viridiplantae</taxon>
        <taxon>Streptophyta</taxon>
        <taxon>Embryophyta</taxon>
        <taxon>Tracheophyta</taxon>
        <taxon>Spermatophyta</taxon>
        <taxon>Magnoliopsida</taxon>
        <taxon>Liliopsida</taxon>
        <taxon>Poales</taxon>
        <taxon>Poaceae</taxon>
        <taxon>PACMAD clade</taxon>
        <taxon>Chloridoideae</taxon>
        <taxon>Eragrostideae</taxon>
        <taxon>Eragrostidinae</taxon>
        <taxon>Eragrostis</taxon>
    </lineage>
</organism>
<dbReference type="Proteomes" id="UP000324897">
    <property type="component" value="Unassembled WGS sequence"/>
</dbReference>
<name>A0A5J9T2A5_9POAL</name>